<organism evidence="4 5">
    <name type="scientific">Emiliania huxleyi (strain CCMP1516)</name>
    <dbReference type="NCBI Taxonomy" id="280463"/>
    <lineage>
        <taxon>Eukaryota</taxon>
        <taxon>Haptista</taxon>
        <taxon>Haptophyta</taxon>
        <taxon>Prymnesiophyceae</taxon>
        <taxon>Isochrysidales</taxon>
        <taxon>Noelaerhabdaceae</taxon>
        <taxon>Emiliania</taxon>
    </lineage>
</organism>
<comment type="similarity">
    <text evidence="1">Belongs to the cytochrome b5 family. MAPR subfamily.</text>
</comment>
<accession>A0A0D3IDW2</accession>
<evidence type="ECO:0000313" key="4">
    <source>
        <dbReference type="EnsemblProtists" id="EOD09447"/>
    </source>
</evidence>
<dbReference type="GeneID" id="17255558"/>
<proteinExistence type="inferred from homology"/>
<feature type="chain" id="PRO_5044270196" description="Cytochrome b5 heme-binding domain-containing protein" evidence="2">
    <location>
        <begin position="17"/>
        <end position="262"/>
    </location>
</feature>
<dbReference type="InterPro" id="IPR001199">
    <property type="entry name" value="Cyt_B5-like_heme/steroid-bd"/>
</dbReference>
<keyword evidence="5" id="KW-1185">Reference proteome</keyword>
<evidence type="ECO:0000256" key="1">
    <source>
        <dbReference type="ARBA" id="ARBA00038357"/>
    </source>
</evidence>
<dbReference type="KEGG" id="ehx:EMIHUDRAFT_197879"/>
<evidence type="ECO:0000256" key="2">
    <source>
        <dbReference type="SAM" id="SignalP"/>
    </source>
</evidence>
<dbReference type="eggNOG" id="KOG1108">
    <property type="taxonomic scope" value="Eukaryota"/>
</dbReference>
<evidence type="ECO:0000259" key="3">
    <source>
        <dbReference type="SMART" id="SM01117"/>
    </source>
</evidence>
<dbReference type="SMART" id="SM01117">
    <property type="entry name" value="Cyt-b5"/>
    <property type="match status" value="1"/>
</dbReference>
<keyword evidence="2" id="KW-0732">Signal</keyword>
<dbReference type="InterPro" id="IPR036400">
    <property type="entry name" value="Cyt_B5-like_heme/steroid_sf"/>
</dbReference>
<reference evidence="5" key="1">
    <citation type="journal article" date="2013" name="Nature">
        <title>Pan genome of the phytoplankton Emiliania underpins its global distribution.</title>
        <authorList>
            <person name="Read B.A."/>
            <person name="Kegel J."/>
            <person name="Klute M.J."/>
            <person name="Kuo A."/>
            <person name="Lefebvre S.C."/>
            <person name="Maumus F."/>
            <person name="Mayer C."/>
            <person name="Miller J."/>
            <person name="Monier A."/>
            <person name="Salamov A."/>
            <person name="Young J."/>
            <person name="Aguilar M."/>
            <person name="Claverie J.M."/>
            <person name="Frickenhaus S."/>
            <person name="Gonzalez K."/>
            <person name="Herman E.K."/>
            <person name="Lin Y.C."/>
            <person name="Napier J."/>
            <person name="Ogata H."/>
            <person name="Sarno A.F."/>
            <person name="Shmutz J."/>
            <person name="Schroeder D."/>
            <person name="de Vargas C."/>
            <person name="Verret F."/>
            <person name="von Dassow P."/>
            <person name="Valentin K."/>
            <person name="Van de Peer Y."/>
            <person name="Wheeler G."/>
            <person name="Dacks J.B."/>
            <person name="Delwiche C.F."/>
            <person name="Dyhrman S.T."/>
            <person name="Glockner G."/>
            <person name="John U."/>
            <person name="Richards T."/>
            <person name="Worden A.Z."/>
            <person name="Zhang X."/>
            <person name="Grigoriev I.V."/>
            <person name="Allen A.E."/>
            <person name="Bidle K."/>
            <person name="Borodovsky M."/>
            <person name="Bowler C."/>
            <person name="Brownlee C."/>
            <person name="Cock J.M."/>
            <person name="Elias M."/>
            <person name="Gladyshev V.N."/>
            <person name="Groth M."/>
            <person name="Guda C."/>
            <person name="Hadaegh A."/>
            <person name="Iglesias-Rodriguez M.D."/>
            <person name="Jenkins J."/>
            <person name="Jones B.M."/>
            <person name="Lawson T."/>
            <person name="Leese F."/>
            <person name="Lindquist E."/>
            <person name="Lobanov A."/>
            <person name="Lomsadze A."/>
            <person name="Malik S.B."/>
            <person name="Marsh M.E."/>
            <person name="Mackinder L."/>
            <person name="Mock T."/>
            <person name="Mueller-Roeber B."/>
            <person name="Pagarete A."/>
            <person name="Parker M."/>
            <person name="Probert I."/>
            <person name="Quesneville H."/>
            <person name="Raines C."/>
            <person name="Rensing S.A."/>
            <person name="Riano-Pachon D.M."/>
            <person name="Richier S."/>
            <person name="Rokitta S."/>
            <person name="Shiraiwa Y."/>
            <person name="Soanes D.M."/>
            <person name="van der Giezen M."/>
            <person name="Wahlund T.M."/>
            <person name="Williams B."/>
            <person name="Wilson W."/>
            <person name="Wolfe G."/>
            <person name="Wurch L.L."/>
        </authorList>
    </citation>
    <scope>NUCLEOTIDE SEQUENCE</scope>
</reference>
<dbReference type="SUPFAM" id="SSF55856">
    <property type="entry name" value="Cytochrome b5-like heme/steroid binding domain"/>
    <property type="match status" value="1"/>
</dbReference>
<dbReference type="RefSeq" id="XP_005761876.1">
    <property type="nucleotide sequence ID" value="XM_005761819.1"/>
</dbReference>
<feature type="domain" description="Cytochrome b5 heme-binding" evidence="3">
    <location>
        <begin position="43"/>
        <end position="139"/>
    </location>
</feature>
<dbReference type="EnsemblProtists" id="EOD09447">
    <property type="protein sequence ID" value="EOD09447"/>
    <property type="gene ID" value="EMIHUDRAFT_197879"/>
</dbReference>
<dbReference type="PROSITE" id="PS51257">
    <property type="entry name" value="PROKAR_LIPOPROTEIN"/>
    <property type="match status" value="1"/>
</dbReference>
<sequence>MRRLCVLSAGIMCACADQAAVDAHGRAEPNDAAAAADANARVFTSEELIEAAASNETLYAVVVGRVFNVTSGAQFYGSGGGYRGFADGRDASRAFLDTDFDAEGLDDLGNLTLSQCLEVNHWVNFYATHETYSLAGVHAGRFYDDGGAPTDAQRDFEACVHEADGRSAELQQLAKEVPKCAWQMGPPRSVSCVPPRVPLRIELPDEAAQCCCIHPDSLAPRLSGREAGNLRPRPYSSFGCTETESVCEMVRKKPNRPSSASD</sequence>
<reference evidence="4" key="2">
    <citation type="submission" date="2024-10" db="UniProtKB">
        <authorList>
            <consortium name="EnsemblProtists"/>
        </authorList>
    </citation>
    <scope>IDENTIFICATION</scope>
</reference>
<dbReference type="InterPro" id="IPR050577">
    <property type="entry name" value="MAPR/NEUFC/NENF-like"/>
</dbReference>
<dbReference type="HOGENOM" id="CLU_1063317_0_0_1"/>
<dbReference type="GO" id="GO:0012505">
    <property type="term" value="C:endomembrane system"/>
    <property type="evidence" value="ECO:0007669"/>
    <property type="project" value="TreeGrafter"/>
</dbReference>
<dbReference type="GO" id="GO:0016020">
    <property type="term" value="C:membrane"/>
    <property type="evidence" value="ECO:0007669"/>
    <property type="project" value="TreeGrafter"/>
</dbReference>
<dbReference type="PANTHER" id="PTHR10281">
    <property type="entry name" value="MEMBRANE-ASSOCIATED PROGESTERONE RECEPTOR COMPONENT-RELATED"/>
    <property type="match status" value="1"/>
</dbReference>
<dbReference type="PANTHER" id="PTHR10281:SF4">
    <property type="entry name" value="NEUFERRICIN"/>
    <property type="match status" value="1"/>
</dbReference>
<dbReference type="PaxDb" id="2903-EOD09447"/>
<dbReference type="Proteomes" id="UP000013827">
    <property type="component" value="Unassembled WGS sequence"/>
</dbReference>
<name>A0A0D3IDW2_EMIH1</name>
<protein>
    <recommendedName>
        <fullName evidence="3">Cytochrome b5 heme-binding domain-containing protein</fullName>
    </recommendedName>
</protein>
<dbReference type="Pfam" id="PF00173">
    <property type="entry name" value="Cyt-b5"/>
    <property type="match status" value="1"/>
</dbReference>
<evidence type="ECO:0000313" key="5">
    <source>
        <dbReference type="Proteomes" id="UP000013827"/>
    </source>
</evidence>
<feature type="signal peptide" evidence="2">
    <location>
        <begin position="1"/>
        <end position="16"/>
    </location>
</feature>
<dbReference type="AlphaFoldDB" id="A0A0D3IDW2"/>
<dbReference type="Gene3D" id="3.10.120.10">
    <property type="entry name" value="Cytochrome b5-like heme/steroid binding domain"/>
    <property type="match status" value="1"/>
</dbReference>